<evidence type="ECO:0000313" key="7">
    <source>
        <dbReference type="Proteomes" id="UP000666240"/>
    </source>
</evidence>
<dbReference type="Gene3D" id="3.40.50.300">
    <property type="entry name" value="P-loop containing nucleotide triphosphate hydrolases"/>
    <property type="match status" value="1"/>
</dbReference>
<dbReference type="InterPro" id="IPR050319">
    <property type="entry name" value="ABC_transp_ATP-bind"/>
</dbReference>
<proteinExistence type="inferred from homology"/>
<accession>A0A8J7R1C7</accession>
<dbReference type="GO" id="GO:0055085">
    <property type="term" value="P:transmembrane transport"/>
    <property type="evidence" value="ECO:0007669"/>
    <property type="project" value="UniProtKB-ARBA"/>
</dbReference>
<organism evidence="6 7">
    <name type="scientific">Tianweitania sediminis</name>
    <dbReference type="NCBI Taxonomy" id="1502156"/>
    <lineage>
        <taxon>Bacteria</taxon>
        <taxon>Pseudomonadati</taxon>
        <taxon>Pseudomonadota</taxon>
        <taxon>Alphaproteobacteria</taxon>
        <taxon>Hyphomicrobiales</taxon>
        <taxon>Phyllobacteriaceae</taxon>
        <taxon>Tianweitania</taxon>
    </lineage>
</organism>
<sequence>MRPLLQVSGLTKAFKRGGRGVPAVQDVSFDIGPAETLALVGPSGSGKSTLARLVTRLIEPDGGSILFEGEDILRLKPKAMRAMRARLQIVFQDPGSAFNPRATVSRAIADSLKIHTGFSQGERRTRVRDLLERVRLNPDLAERSIHDLSGGQRQRVAIARAMASSPTLIVLDEAVSALDVSVRAEILHLLKRLQRETRVAYLFITHDLGVVRAIADRVAVLDDGRIVEHGSAQEIIATPQSPTAQALVAAVPRLRLQAQ</sequence>
<keyword evidence="7" id="KW-1185">Reference proteome</keyword>
<dbReference type="PROSITE" id="PS00211">
    <property type="entry name" value="ABC_TRANSPORTER_1"/>
    <property type="match status" value="1"/>
</dbReference>
<evidence type="ECO:0000259" key="5">
    <source>
        <dbReference type="PROSITE" id="PS50893"/>
    </source>
</evidence>
<dbReference type="InterPro" id="IPR003439">
    <property type="entry name" value="ABC_transporter-like_ATP-bd"/>
</dbReference>
<dbReference type="Proteomes" id="UP000666240">
    <property type="component" value="Unassembled WGS sequence"/>
</dbReference>
<dbReference type="GO" id="GO:0005524">
    <property type="term" value="F:ATP binding"/>
    <property type="evidence" value="ECO:0007669"/>
    <property type="project" value="UniProtKB-KW"/>
</dbReference>
<dbReference type="Pfam" id="PF00005">
    <property type="entry name" value="ABC_tran"/>
    <property type="match status" value="1"/>
</dbReference>
<keyword evidence="4 6" id="KW-0067">ATP-binding</keyword>
<keyword evidence="2" id="KW-0813">Transport</keyword>
<reference evidence="6" key="1">
    <citation type="submission" date="2021-03" db="EMBL/GenBank/DDBJ databases">
        <title>Genome sequencing and assembly of Tianweitania sediminis.</title>
        <authorList>
            <person name="Chhetri G."/>
        </authorList>
    </citation>
    <scope>NUCLEOTIDE SEQUENCE</scope>
    <source>
        <strain evidence="6">Z8</strain>
    </source>
</reference>
<comment type="similarity">
    <text evidence="1">Belongs to the ABC transporter superfamily.</text>
</comment>
<feature type="domain" description="ABC transporter" evidence="5">
    <location>
        <begin position="5"/>
        <end position="248"/>
    </location>
</feature>
<name>A0A8J7R1C7_9HYPH</name>
<dbReference type="EMBL" id="JAGIYY010000006">
    <property type="protein sequence ID" value="MBP0440315.1"/>
    <property type="molecule type" value="Genomic_DNA"/>
</dbReference>
<dbReference type="PROSITE" id="PS50893">
    <property type="entry name" value="ABC_TRANSPORTER_2"/>
    <property type="match status" value="1"/>
</dbReference>
<evidence type="ECO:0000313" key="6">
    <source>
        <dbReference type="EMBL" id="MBP0440315.1"/>
    </source>
</evidence>
<dbReference type="InterPro" id="IPR027417">
    <property type="entry name" value="P-loop_NTPase"/>
</dbReference>
<dbReference type="SUPFAM" id="SSF52540">
    <property type="entry name" value="P-loop containing nucleoside triphosphate hydrolases"/>
    <property type="match status" value="1"/>
</dbReference>
<gene>
    <name evidence="6" type="ORF">J5Y06_16800</name>
</gene>
<keyword evidence="3" id="KW-0547">Nucleotide-binding</keyword>
<dbReference type="InterPro" id="IPR003593">
    <property type="entry name" value="AAA+_ATPase"/>
</dbReference>
<dbReference type="SMART" id="SM00382">
    <property type="entry name" value="AAA"/>
    <property type="match status" value="1"/>
</dbReference>
<evidence type="ECO:0000256" key="4">
    <source>
        <dbReference type="ARBA" id="ARBA00022840"/>
    </source>
</evidence>
<protein>
    <submittedName>
        <fullName evidence="6">ABC transporter ATP-binding protein</fullName>
    </submittedName>
</protein>
<dbReference type="PANTHER" id="PTHR43776:SF7">
    <property type="entry name" value="D,D-DIPEPTIDE TRANSPORT ATP-BINDING PROTEIN DDPF-RELATED"/>
    <property type="match status" value="1"/>
</dbReference>
<dbReference type="InterPro" id="IPR017871">
    <property type="entry name" value="ABC_transporter-like_CS"/>
</dbReference>
<evidence type="ECO:0000256" key="1">
    <source>
        <dbReference type="ARBA" id="ARBA00005417"/>
    </source>
</evidence>
<dbReference type="RefSeq" id="WP_209336325.1">
    <property type="nucleotide sequence ID" value="NZ_JAGIYY010000006.1"/>
</dbReference>
<evidence type="ECO:0000256" key="2">
    <source>
        <dbReference type="ARBA" id="ARBA00022448"/>
    </source>
</evidence>
<dbReference type="GO" id="GO:0016887">
    <property type="term" value="F:ATP hydrolysis activity"/>
    <property type="evidence" value="ECO:0007669"/>
    <property type="project" value="InterPro"/>
</dbReference>
<dbReference type="AlphaFoldDB" id="A0A8J7R1C7"/>
<dbReference type="PANTHER" id="PTHR43776">
    <property type="entry name" value="TRANSPORT ATP-BINDING PROTEIN"/>
    <property type="match status" value="1"/>
</dbReference>
<evidence type="ECO:0000256" key="3">
    <source>
        <dbReference type="ARBA" id="ARBA00022741"/>
    </source>
</evidence>
<comment type="caution">
    <text evidence="6">The sequence shown here is derived from an EMBL/GenBank/DDBJ whole genome shotgun (WGS) entry which is preliminary data.</text>
</comment>
<dbReference type="CDD" id="cd03257">
    <property type="entry name" value="ABC_NikE_OppD_transporters"/>
    <property type="match status" value="1"/>
</dbReference>